<organism evidence="4 5">
    <name type="scientific">Aerococcus kribbianus</name>
    <dbReference type="NCBI Taxonomy" id="2999064"/>
    <lineage>
        <taxon>Bacteria</taxon>
        <taxon>Bacillati</taxon>
        <taxon>Bacillota</taxon>
        <taxon>Bacilli</taxon>
        <taxon>Lactobacillales</taxon>
        <taxon>Aerococcaceae</taxon>
        <taxon>Aerococcus</taxon>
    </lineage>
</organism>
<dbReference type="Pfam" id="PF13561">
    <property type="entry name" value="adh_short_C2"/>
    <property type="match status" value="1"/>
</dbReference>
<dbReference type="AlphaFoldDB" id="A0A9X3JFE5"/>
<dbReference type="InterPro" id="IPR002347">
    <property type="entry name" value="SDR_fam"/>
</dbReference>
<comment type="caution">
    <text evidence="4">The sequence shown here is derived from an EMBL/GenBank/DDBJ whole genome shotgun (WGS) entry which is preliminary data.</text>
</comment>
<dbReference type="Gene3D" id="3.40.50.720">
    <property type="entry name" value="NAD(P)-binding Rossmann-like Domain"/>
    <property type="match status" value="1"/>
</dbReference>
<dbReference type="FunFam" id="3.40.50.720:FF:000084">
    <property type="entry name" value="Short-chain dehydrogenase reductase"/>
    <property type="match status" value="1"/>
</dbReference>
<accession>A0A9X3JFE5</accession>
<evidence type="ECO:0000313" key="5">
    <source>
        <dbReference type="Proteomes" id="UP001146670"/>
    </source>
</evidence>
<sequence length="259" mass="27493">MDLGLQGKVAIVTGASKGIGLQTAQTLAQEGANVVICARREERLQTAVEEIKEATGKEVHYVVCDVTDDEAVKNVVTKTVEHFDGIDILVNNAGTSSANPFMTVDDDLWQGDLDLKLFGAIRFIKAALPYLQAADQGAIVNVTAVGGRTPGAASFPTSVSRAAGQALTKGLSKELGPDNIRVNTVCMGLIRSEQIEKRWQKEAPDKTWEEFSQSFTDIPLGRIGQTQEAANTITFLVSQAASYLTGVAINIDGGSAAVL</sequence>
<gene>
    <name evidence="4" type="ORF">OW157_04500</name>
</gene>
<dbReference type="Proteomes" id="UP001146670">
    <property type="component" value="Unassembled WGS sequence"/>
</dbReference>
<dbReference type="GO" id="GO:0008206">
    <property type="term" value="P:bile acid metabolic process"/>
    <property type="evidence" value="ECO:0007669"/>
    <property type="project" value="UniProtKB-ARBA"/>
</dbReference>
<dbReference type="InterPro" id="IPR050259">
    <property type="entry name" value="SDR"/>
</dbReference>
<evidence type="ECO:0000313" key="4">
    <source>
        <dbReference type="EMBL" id="MCZ0725831.1"/>
    </source>
</evidence>
<evidence type="ECO:0000256" key="1">
    <source>
        <dbReference type="ARBA" id="ARBA00006484"/>
    </source>
</evidence>
<dbReference type="RefSeq" id="WP_268752140.1">
    <property type="nucleotide sequence ID" value="NZ_JAPRFQ010000001.1"/>
</dbReference>
<evidence type="ECO:0000256" key="2">
    <source>
        <dbReference type="ARBA" id="ARBA00023002"/>
    </source>
</evidence>
<name>A0A9X3JFE5_9LACT</name>
<dbReference type="NCBIfam" id="NF005559">
    <property type="entry name" value="PRK07231.1"/>
    <property type="match status" value="1"/>
</dbReference>
<dbReference type="EC" id="1.1.1.47" evidence="4"/>
<comment type="similarity">
    <text evidence="1">Belongs to the short-chain dehydrogenases/reductases (SDR) family.</text>
</comment>
<keyword evidence="2 4" id="KW-0560">Oxidoreductase</keyword>
<evidence type="ECO:0000259" key="3">
    <source>
        <dbReference type="SMART" id="SM00822"/>
    </source>
</evidence>
<dbReference type="EMBL" id="JAPRFR010000001">
    <property type="protein sequence ID" value="MCZ0725831.1"/>
    <property type="molecule type" value="Genomic_DNA"/>
</dbReference>
<dbReference type="PRINTS" id="PR00080">
    <property type="entry name" value="SDRFAMILY"/>
</dbReference>
<dbReference type="PRINTS" id="PR00081">
    <property type="entry name" value="GDHRDH"/>
</dbReference>
<feature type="domain" description="Ketoreductase" evidence="3">
    <location>
        <begin position="8"/>
        <end position="178"/>
    </location>
</feature>
<reference evidence="4" key="1">
    <citation type="submission" date="2022-12" db="EMBL/GenBank/DDBJ databases">
        <title>Description and comparative metabolic analysis of Aerococcus sp. nov., isolated from the feces of a pig.</title>
        <authorList>
            <person name="Chang Y.-H."/>
        </authorList>
    </citation>
    <scope>NUCLEOTIDE SEQUENCE</scope>
    <source>
        <strain evidence="4">YH-aer222</strain>
    </source>
</reference>
<proteinExistence type="inferred from homology"/>
<dbReference type="SMART" id="SM00822">
    <property type="entry name" value="PKS_KR"/>
    <property type="match status" value="1"/>
</dbReference>
<dbReference type="GO" id="GO:0047936">
    <property type="term" value="F:glucose 1-dehydrogenase [NAD(P)+] activity"/>
    <property type="evidence" value="ECO:0007669"/>
    <property type="project" value="UniProtKB-EC"/>
</dbReference>
<dbReference type="PANTHER" id="PTHR42879:SF6">
    <property type="entry name" value="NADPH-DEPENDENT REDUCTASE BACG"/>
    <property type="match status" value="1"/>
</dbReference>
<dbReference type="InterPro" id="IPR036291">
    <property type="entry name" value="NAD(P)-bd_dom_sf"/>
</dbReference>
<dbReference type="SUPFAM" id="SSF51735">
    <property type="entry name" value="NAD(P)-binding Rossmann-fold domains"/>
    <property type="match status" value="1"/>
</dbReference>
<protein>
    <submittedName>
        <fullName evidence="4">Glucose 1-dehydrogenase</fullName>
        <ecNumber evidence="4">1.1.1.47</ecNumber>
    </submittedName>
</protein>
<dbReference type="InterPro" id="IPR057326">
    <property type="entry name" value="KR_dom"/>
</dbReference>
<dbReference type="PANTHER" id="PTHR42879">
    <property type="entry name" value="3-OXOACYL-(ACYL-CARRIER-PROTEIN) REDUCTASE"/>
    <property type="match status" value="1"/>
</dbReference>
<keyword evidence="5" id="KW-1185">Reference proteome</keyword>